<protein>
    <submittedName>
        <fullName evidence="1">Uncharacterized protein</fullName>
    </submittedName>
</protein>
<dbReference type="Proteomes" id="UP001213799">
    <property type="component" value="Unassembled WGS sequence"/>
</dbReference>
<dbReference type="GeneID" id="81586113"/>
<gene>
    <name evidence="1" type="ORF">N7537_004814</name>
</gene>
<accession>A0AAD6EBZ8</accession>
<evidence type="ECO:0000313" key="2">
    <source>
        <dbReference type="Proteomes" id="UP001213799"/>
    </source>
</evidence>
<evidence type="ECO:0000313" key="1">
    <source>
        <dbReference type="EMBL" id="KAJ5608195.1"/>
    </source>
</evidence>
<comment type="caution">
    <text evidence="1">The sequence shown here is derived from an EMBL/GenBank/DDBJ whole genome shotgun (WGS) entry which is preliminary data.</text>
</comment>
<dbReference type="EMBL" id="JAQJAE010000002">
    <property type="protein sequence ID" value="KAJ5608195.1"/>
    <property type="molecule type" value="Genomic_DNA"/>
</dbReference>
<keyword evidence="2" id="KW-1185">Reference proteome</keyword>
<sequence>MHTLDKSQLKGLKTDFQRMTIDRKDPDRKPSFFASYSSLPEPDYSIISQVRSSLEREDTCFTRPANRARQVAGCWSYYIPYEANCNPGEVLWPSKEPYKDMYQNEQPEFGTFKMTDIPGKGFPRAKAEIYTNLNTNYGEILCGELLTILRLMLGQLSKARLLQHMKAPIILSFMGKRARTFESYFDGQALVLRTTKLYNFPEETSIVFNILTECYLSSPAGNAF</sequence>
<name>A0AAD6EBZ8_9EURO</name>
<organism evidence="1 2">
    <name type="scientific">Penicillium hordei</name>
    <dbReference type="NCBI Taxonomy" id="40994"/>
    <lineage>
        <taxon>Eukaryota</taxon>
        <taxon>Fungi</taxon>
        <taxon>Dikarya</taxon>
        <taxon>Ascomycota</taxon>
        <taxon>Pezizomycotina</taxon>
        <taxon>Eurotiomycetes</taxon>
        <taxon>Eurotiomycetidae</taxon>
        <taxon>Eurotiales</taxon>
        <taxon>Aspergillaceae</taxon>
        <taxon>Penicillium</taxon>
    </lineage>
</organism>
<dbReference type="RefSeq" id="XP_056755619.1">
    <property type="nucleotide sequence ID" value="XM_056895871.1"/>
</dbReference>
<reference evidence="1" key="2">
    <citation type="submission" date="2023-01" db="EMBL/GenBank/DDBJ databases">
        <authorList>
            <person name="Petersen C."/>
        </authorList>
    </citation>
    <scope>NUCLEOTIDE SEQUENCE</scope>
    <source>
        <strain evidence="1">IBT 12815</strain>
    </source>
</reference>
<dbReference type="AlphaFoldDB" id="A0AAD6EBZ8"/>
<reference evidence="1" key="1">
    <citation type="journal article" date="2023" name="IMA Fungus">
        <title>Comparative genomic study of the Penicillium genus elucidates a diverse pangenome and 15 lateral gene transfer events.</title>
        <authorList>
            <person name="Petersen C."/>
            <person name="Sorensen T."/>
            <person name="Nielsen M.R."/>
            <person name="Sondergaard T.E."/>
            <person name="Sorensen J.L."/>
            <person name="Fitzpatrick D.A."/>
            <person name="Frisvad J.C."/>
            <person name="Nielsen K.L."/>
        </authorList>
    </citation>
    <scope>NUCLEOTIDE SEQUENCE</scope>
    <source>
        <strain evidence="1">IBT 12815</strain>
    </source>
</reference>
<proteinExistence type="predicted"/>